<evidence type="ECO:0000256" key="6">
    <source>
        <dbReference type="SAM" id="Phobius"/>
    </source>
</evidence>
<feature type="transmembrane region" description="Helical" evidence="6">
    <location>
        <begin position="6"/>
        <end position="23"/>
    </location>
</feature>
<dbReference type="PROSITE" id="PS50850">
    <property type="entry name" value="MFS"/>
    <property type="match status" value="1"/>
</dbReference>
<feature type="transmembrane region" description="Helical" evidence="6">
    <location>
        <begin position="407"/>
        <end position="429"/>
    </location>
</feature>
<comment type="subcellular location">
    <subcellularLocation>
        <location evidence="1">Membrane</location>
        <topology evidence="1">Multi-pass membrane protein</topology>
    </subcellularLocation>
</comment>
<dbReference type="Gene3D" id="1.20.1250.20">
    <property type="entry name" value="MFS general substrate transporter like domains"/>
    <property type="match status" value="1"/>
</dbReference>
<feature type="transmembrane region" description="Helical" evidence="6">
    <location>
        <begin position="213"/>
        <end position="231"/>
    </location>
</feature>
<sequence length="485" mass="51447">MSFKHIMIIVVVAVSVFIVNLDVSITNIAMPTLNDYFKVGTGDTAKIVLSYLLSLSGFLLIFGKLSDEFGSKNVFVPGVLIFMIASFFCAVSESLPLLIASRFLQGAGGAMIASTYGAIVIQYLPQNISGKAFGLITASGGVGFALGAPIGGYIIEKASWHWIFMVNVPVCLLTLLLAHYVFREKPAAGESAVQQSASAQPPESLENGGGFDYPGAVYCFLFLAAFVYAVNQGKMTGWLSPSIILCYAAFAVFLPLFVIRERCAPKPILDFSLLANKHIIGGFIATLAVVMTLDGLSFLFPLFFEIVKKMTPAETGRLLMIFPLLSVVLSPFAGHLSDKKGPAAVSVSAQFLITVSAVLFCLFDQESGLLLVNLALIVFGAGLALFFPSVTALVMSHAPVGREGMAMALYASVSNLGSILGISIFEWLFAVFNPADNTSYIMNASDVVRGFNATAVFAAVICGAGFLALITSSAKKKNEGASLQA</sequence>
<dbReference type="PRINTS" id="PR01036">
    <property type="entry name" value="TCRTETB"/>
</dbReference>
<keyword evidence="3 6" id="KW-0812">Transmembrane</keyword>
<feature type="transmembrane region" description="Helical" evidence="6">
    <location>
        <begin position="370"/>
        <end position="395"/>
    </location>
</feature>
<reference evidence="8 9" key="1">
    <citation type="journal article" date="2016" name="Nat. Commun.">
        <title>Thousands of microbial genomes shed light on interconnected biogeochemical processes in an aquifer system.</title>
        <authorList>
            <person name="Anantharaman K."/>
            <person name="Brown C.T."/>
            <person name="Hug L.A."/>
            <person name="Sharon I."/>
            <person name="Castelle C.J."/>
            <person name="Probst A.J."/>
            <person name="Thomas B.C."/>
            <person name="Singh A."/>
            <person name="Wilkins M.J."/>
            <person name="Karaoz U."/>
            <person name="Brodie E.L."/>
            <person name="Williams K.H."/>
            <person name="Hubbard S.S."/>
            <person name="Banfield J.F."/>
        </authorList>
    </citation>
    <scope>NUCLEOTIDE SEQUENCE [LARGE SCALE GENOMIC DNA]</scope>
</reference>
<dbReference type="Gene3D" id="1.20.1720.10">
    <property type="entry name" value="Multidrug resistance protein D"/>
    <property type="match status" value="1"/>
</dbReference>
<feature type="transmembrane region" description="Helical" evidence="6">
    <location>
        <begin position="136"/>
        <end position="155"/>
    </location>
</feature>
<keyword evidence="5 6" id="KW-0472">Membrane</keyword>
<dbReference type="SUPFAM" id="SSF103473">
    <property type="entry name" value="MFS general substrate transporter"/>
    <property type="match status" value="1"/>
</dbReference>
<dbReference type="STRING" id="1817813.A2008_05485"/>
<dbReference type="EMBL" id="MGFH01000138">
    <property type="protein sequence ID" value="OGM04670.1"/>
    <property type="molecule type" value="Genomic_DNA"/>
</dbReference>
<evidence type="ECO:0000313" key="8">
    <source>
        <dbReference type="EMBL" id="OGM04670.1"/>
    </source>
</evidence>
<dbReference type="GO" id="GO:0022857">
    <property type="term" value="F:transmembrane transporter activity"/>
    <property type="evidence" value="ECO:0007669"/>
    <property type="project" value="InterPro"/>
</dbReference>
<accession>A0A1F7WPA3</accession>
<feature type="transmembrane region" description="Helical" evidence="6">
    <location>
        <begin position="238"/>
        <end position="259"/>
    </location>
</feature>
<keyword evidence="4 6" id="KW-1133">Transmembrane helix</keyword>
<feature type="transmembrane region" description="Helical" evidence="6">
    <location>
        <begin position="279"/>
        <end position="304"/>
    </location>
</feature>
<dbReference type="InterPro" id="IPR036259">
    <property type="entry name" value="MFS_trans_sf"/>
</dbReference>
<evidence type="ECO:0000256" key="4">
    <source>
        <dbReference type="ARBA" id="ARBA00022989"/>
    </source>
</evidence>
<organism evidence="8 9">
    <name type="scientific">Candidatus Wallbacteria bacterium GWC2_49_35</name>
    <dbReference type="NCBI Taxonomy" id="1817813"/>
    <lineage>
        <taxon>Bacteria</taxon>
        <taxon>Candidatus Walliibacteriota</taxon>
    </lineage>
</organism>
<dbReference type="Proteomes" id="UP000178735">
    <property type="component" value="Unassembled WGS sequence"/>
</dbReference>
<name>A0A1F7WPA3_9BACT</name>
<feature type="transmembrane region" description="Helical" evidence="6">
    <location>
        <begin position="74"/>
        <end position="91"/>
    </location>
</feature>
<feature type="transmembrane region" description="Helical" evidence="6">
    <location>
        <begin position="162"/>
        <end position="182"/>
    </location>
</feature>
<feature type="transmembrane region" description="Helical" evidence="6">
    <location>
        <begin position="343"/>
        <end position="363"/>
    </location>
</feature>
<feature type="transmembrane region" description="Helical" evidence="6">
    <location>
        <begin position="44"/>
        <end position="62"/>
    </location>
</feature>
<dbReference type="PANTHER" id="PTHR42718:SF9">
    <property type="entry name" value="MAJOR FACILITATOR SUPERFAMILY MULTIDRUG TRANSPORTER MFSC"/>
    <property type="match status" value="1"/>
</dbReference>
<comment type="caution">
    <text evidence="8">The sequence shown here is derived from an EMBL/GenBank/DDBJ whole genome shotgun (WGS) entry which is preliminary data.</text>
</comment>
<dbReference type="GO" id="GO:0016020">
    <property type="term" value="C:membrane"/>
    <property type="evidence" value="ECO:0007669"/>
    <property type="project" value="UniProtKB-SubCell"/>
</dbReference>
<dbReference type="CDD" id="cd17321">
    <property type="entry name" value="MFS_MMR_MDR_like"/>
    <property type="match status" value="1"/>
</dbReference>
<evidence type="ECO:0000256" key="2">
    <source>
        <dbReference type="ARBA" id="ARBA00022448"/>
    </source>
</evidence>
<feature type="transmembrane region" description="Helical" evidence="6">
    <location>
        <begin position="450"/>
        <end position="470"/>
    </location>
</feature>
<evidence type="ECO:0000256" key="3">
    <source>
        <dbReference type="ARBA" id="ARBA00022692"/>
    </source>
</evidence>
<protein>
    <recommendedName>
        <fullName evidence="7">Major facilitator superfamily (MFS) profile domain-containing protein</fullName>
    </recommendedName>
</protein>
<dbReference type="AlphaFoldDB" id="A0A1F7WPA3"/>
<dbReference type="Pfam" id="PF07690">
    <property type="entry name" value="MFS_1"/>
    <property type="match status" value="1"/>
</dbReference>
<evidence type="ECO:0000256" key="5">
    <source>
        <dbReference type="ARBA" id="ARBA00023136"/>
    </source>
</evidence>
<evidence type="ECO:0000256" key="1">
    <source>
        <dbReference type="ARBA" id="ARBA00004141"/>
    </source>
</evidence>
<dbReference type="PANTHER" id="PTHR42718">
    <property type="entry name" value="MAJOR FACILITATOR SUPERFAMILY MULTIDRUG TRANSPORTER MFSC"/>
    <property type="match status" value="1"/>
</dbReference>
<feature type="transmembrane region" description="Helical" evidence="6">
    <location>
        <begin position="316"/>
        <end position="337"/>
    </location>
</feature>
<keyword evidence="2" id="KW-0813">Transport</keyword>
<proteinExistence type="predicted"/>
<gene>
    <name evidence="8" type="ORF">A2008_05485</name>
</gene>
<feature type="domain" description="Major facilitator superfamily (MFS) profile" evidence="7">
    <location>
        <begin position="8"/>
        <end position="477"/>
    </location>
</feature>
<dbReference type="InterPro" id="IPR011701">
    <property type="entry name" value="MFS"/>
</dbReference>
<evidence type="ECO:0000259" key="7">
    <source>
        <dbReference type="PROSITE" id="PS50850"/>
    </source>
</evidence>
<dbReference type="InterPro" id="IPR020846">
    <property type="entry name" value="MFS_dom"/>
</dbReference>
<evidence type="ECO:0000313" key="9">
    <source>
        <dbReference type="Proteomes" id="UP000178735"/>
    </source>
</evidence>